<protein>
    <recommendedName>
        <fullName evidence="4">DoxX family protein</fullName>
    </recommendedName>
</protein>
<feature type="transmembrane region" description="Helical" evidence="1">
    <location>
        <begin position="160"/>
        <end position="179"/>
    </location>
</feature>
<dbReference type="AlphaFoldDB" id="A0A7Y9ZN34"/>
<reference evidence="2 3" key="1">
    <citation type="submission" date="2020-07" db="EMBL/GenBank/DDBJ databases">
        <title>Sequencing the genomes of 1000 actinobacteria strains.</title>
        <authorList>
            <person name="Klenk H.-P."/>
        </authorList>
    </citation>
    <scope>NUCLEOTIDE SEQUENCE [LARGE SCALE GENOMIC DNA]</scope>
    <source>
        <strain evidence="2 3">DSM 15131</strain>
    </source>
</reference>
<evidence type="ECO:0000313" key="3">
    <source>
        <dbReference type="Proteomes" id="UP000562045"/>
    </source>
</evidence>
<feature type="transmembrane region" description="Helical" evidence="1">
    <location>
        <begin position="79"/>
        <end position="97"/>
    </location>
</feature>
<sequence>MARVLSPVRAAGRASYVADVQLVARAVVASSLTGSAIIHGTVAGEHFGEWVPAGFFFLGIQLAELVLALLAVYAWSSRAAVLVVATGLLTVAVWLLSRTLGTPIGPDDFRVPEPVGVPDTACGLLELMSVAAAAVALRLTGGERVQPRRWSEVGPSRRGLAVATTAVWAAVVLTAWGAAPAVLGAEGHAHGGSTAGSGP</sequence>
<proteinExistence type="predicted"/>
<comment type="caution">
    <text evidence="2">The sequence shown here is derived from an EMBL/GenBank/DDBJ whole genome shotgun (WGS) entry which is preliminary data.</text>
</comment>
<feature type="transmembrane region" description="Helical" evidence="1">
    <location>
        <begin position="50"/>
        <end position="72"/>
    </location>
</feature>
<name>A0A7Y9ZN34_9ACTN</name>
<dbReference type="RefSeq" id="WP_179650457.1">
    <property type="nucleotide sequence ID" value="NZ_JACBZM010000001.1"/>
</dbReference>
<accession>A0A7Y9ZN34</accession>
<evidence type="ECO:0008006" key="4">
    <source>
        <dbReference type="Google" id="ProtNLM"/>
    </source>
</evidence>
<keyword evidence="1" id="KW-0812">Transmembrane</keyword>
<evidence type="ECO:0000313" key="2">
    <source>
        <dbReference type="EMBL" id="NYI46601.1"/>
    </source>
</evidence>
<gene>
    <name evidence="2" type="ORF">BJ993_003681</name>
</gene>
<dbReference type="Proteomes" id="UP000562045">
    <property type="component" value="Unassembled WGS sequence"/>
</dbReference>
<keyword evidence="1" id="KW-0472">Membrane</keyword>
<dbReference type="EMBL" id="JACBZM010000001">
    <property type="protein sequence ID" value="NYI46601.1"/>
    <property type="molecule type" value="Genomic_DNA"/>
</dbReference>
<organism evidence="2 3">
    <name type="scientific">Nocardioides aromaticivorans</name>
    <dbReference type="NCBI Taxonomy" id="200618"/>
    <lineage>
        <taxon>Bacteria</taxon>
        <taxon>Bacillati</taxon>
        <taxon>Actinomycetota</taxon>
        <taxon>Actinomycetes</taxon>
        <taxon>Propionibacteriales</taxon>
        <taxon>Nocardioidaceae</taxon>
        <taxon>Nocardioides</taxon>
    </lineage>
</organism>
<evidence type="ECO:0000256" key="1">
    <source>
        <dbReference type="SAM" id="Phobius"/>
    </source>
</evidence>
<feature type="transmembrane region" description="Helical" evidence="1">
    <location>
        <begin position="117"/>
        <end position="139"/>
    </location>
</feature>
<keyword evidence="1" id="KW-1133">Transmembrane helix</keyword>